<dbReference type="InterPro" id="IPR009057">
    <property type="entry name" value="Homeodomain-like_sf"/>
</dbReference>
<evidence type="ECO:0000313" key="4">
    <source>
        <dbReference type="EMBL" id="GAA4775926.1"/>
    </source>
</evidence>
<evidence type="ECO:0000259" key="3">
    <source>
        <dbReference type="PROSITE" id="PS50977"/>
    </source>
</evidence>
<dbReference type="SUPFAM" id="SSF46689">
    <property type="entry name" value="Homeodomain-like"/>
    <property type="match status" value="1"/>
</dbReference>
<sequence length="198" mass="20662">MTGRVAQKERTRTAIVAAARELADTGGEVTMPAVAAAARVSEATAYRYFPDLVSLLGEAIRREGAAEALAAVAGSDDPVARVAAAAEVLARDVLRRRGAVRAVLAGVITRPEVAGLRPGYRFELLEVALAPWWGRVDDLVQDLAVVVSAEAVLTLLDLCHLDDEATVAGIVRPARTLTRAAFASREARSAGHGGPGAC</sequence>
<evidence type="ECO:0000313" key="5">
    <source>
        <dbReference type="Proteomes" id="UP001500928"/>
    </source>
</evidence>
<dbReference type="Pfam" id="PF00440">
    <property type="entry name" value="TetR_N"/>
    <property type="match status" value="1"/>
</dbReference>
<protein>
    <recommendedName>
        <fullName evidence="3">HTH tetR-type domain-containing protein</fullName>
    </recommendedName>
</protein>
<accession>A0ABP9A7Q4</accession>
<dbReference type="PROSITE" id="PS50977">
    <property type="entry name" value="HTH_TETR_2"/>
    <property type="match status" value="1"/>
</dbReference>
<name>A0ABP9A7Q4_9PSEU</name>
<comment type="caution">
    <text evidence="4">The sequence shown here is derived from an EMBL/GenBank/DDBJ whole genome shotgun (WGS) entry which is preliminary data.</text>
</comment>
<dbReference type="Proteomes" id="UP001500928">
    <property type="component" value="Unassembled WGS sequence"/>
</dbReference>
<dbReference type="Gene3D" id="1.10.357.10">
    <property type="entry name" value="Tetracycline Repressor, domain 2"/>
    <property type="match status" value="1"/>
</dbReference>
<reference evidence="5" key="1">
    <citation type="journal article" date="2019" name="Int. J. Syst. Evol. Microbiol.">
        <title>The Global Catalogue of Microorganisms (GCM) 10K type strain sequencing project: providing services to taxonomists for standard genome sequencing and annotation.</title>
        <authorList>
            <consortium name="The Broad Institute Genomics Platform"/>
            <consortium name="The Broad Institute Genome Sequencing Center for Infectious Disease"/>
            <person name="Wu L."/>
            <person name="Ma J."/>
        </authorList>
    </citation>
    <scope>NUCLEOTIDE SEQUENCE [LARGE SCALE GENOMIC DNA]</scope>
    <source>
        <strain evidence="5">JCM 17979</strain>
    </source>
</reference>
<evidence type="ECO:0000256" key="2">
    <source>
        <dbReference type="PROSITE-ProRule" id="PRU00335"/>
    </source>
</evidence>
<feature type="DNA-binding region" description="H-T-H motif" evidence="2">
    <location>
        <begin position="30"/>
        <end position="49"/>
    </location>
</feature>
<feature type="domain" description="HTH tetR-type" evidence="3">
    <location>
        <begin position="9"/>
        <end position="67"/>
    </location>
</feature>
<evidence type="ECO:0000256" key="1">
    <source>
        <dbReference type="ARBA" id="ARBA00023125"/>
    </source>
</evidence>
<dbReference type="EMBL" id="BAABHO010000003">
    <property type="protein sequence ID" value="GAA4775926.1"/>
    <property type="molecule type" value="Genomic_DNA"/>
</dbReference>
<dbReference type="RefSeq" id="WP_345410879.1">
    <property type="nucleotide sequence ID" value="NZ_BAABHO010000003.1"/>
</dbReference>
<keyword evidence="1 2" id="KW-0238">DNA-binding</keyword>
<organism evidence="4 5">
    <name type="scientific">Actinomycetospora chlora</name>
    <dbReference type="NCBI Taxonomy" id="663608"/>
    <lineage>
        <taxon>Bacteria</taxon>
        <taxon>Bacillati</taxon>
        <taxon>Actinomycetota</taxon>
        <taxon>Actinomycetes</taxon>
        <taxon>Pseudonocardiales</taxon>
        <taxon>Pseudonocardiaceae</taxon>
        <taxon>Actinomycetospora</taxon>
    </lineage>
</organism>
<proteinExistence type="predicted"/>
<gene>
    <name evidence="4" type="ORF">GCM10023200_05730</name>
</gene>
<keyword evidence="5" id="KW-1185">Reference proteome</keyword>
<dbReference type="InterPro" id="IPR001647">
    <property type="entry name" value="HTH_TetR"/>
</dbReference>